<dbReference type="Proteomes" id="UP000019151">
    <property type="component" value="Chromosome"/>
</dbReference>
<accession>W0RGM2</accession>
<evidence type="ECO:0000313" key="1">
    <source>
        <dbReference type="EMBL" id="AHG89931.1"/>
    </source>
</evidence>
<dbReference type="HOGENOM" id="CLU_820752_0_0_0"/>
<gene>
    <name evidence="1" type="ORF">J421_2394</name>
</gene>
<dbReference type="RefSeq" id="WP_025411408.1">
    <property type="nucleotide sequence ID" value="NZ_CP007128.1"/>
</dbReference>
<organism evidence="1 2">
    <name type="scientific">Gemmatirosa kalamazoonensis</name>
    <dbReference type="NCBI Taxonomy" id="861299"/>
    <lineage>
        <taxon>Bacteria</taxon>
        <taxon>Pseudomonadati</taxon>
        <taxon>Gemmatimonadota</taxon>
        <taxon>Gemmatimonadia</taxon>
        <taxon>Gemmatimonadales</taxon>
        <taxon>Gemmatimonadaceae</taxon>
        <taxon>Gemmatirosa</taxon>
    </lineage>
</organism>
<reference evidence="1 2" key="1">
    <citation type="journal article" date="2014" name="Genome Announc.">
        <title>Genome Sequence and Methylome of Soil Bacterium Gemmatirosa kalamazoonensis KBS708T, a Member of the Rarely Cultivated Gemmatimonadetes Phylum.</title>
        <authorList>
            <person name="Debruyn J.M."/>
            <person name="Radosevich M."/>
            <person name="Wommack K.E."/>
            <person name="Polson S.W."/>
            <person name="Hauser L.J."/>
            <person name="Fawaz M.N."/>
            <person name="Korlach J."/>
            <person name="Tsai Y.C."/>
        </authorList>
    </citation>
    <scope>NUCLEOTIDE SEQUENCE [LARGE SCALE GENOMIC DNA]</scope>
    <source>
        <strain evidence="1 2">KBS708</strain>
    </source>
</reference>
<protein>
    <submittedName>
        <fullName evidence="1">PEP motif putative anchor domain protein</fullName>
    </submittedName>
</protein>
<dbReference type="InParanoid" id="W0RGM2"/>
<sequence length="338" mass="35362">MHPFRIRWRRRGVAIGVAVGLLLCVTVATVARADPITLTAVLIGLASAIIGGIAVNNATSVYLALSLGYATPQPDASVSWRTARNDPAIAVDFDTDPQGKEHLGEAVTTIGLLFDRLDPIANSHGSYYNASRIFKNGSVAKESDGGALPPGTPLDAIRFTAGNLPLTKDFSFDINTGKIGSIDALVGGGALYDGTQWVPWDPRTVTEPVVHAFLDGALTPGPAQGVPFNTPSTDQLFDENDADGAVNWFPYFLAAVNAAGTHVGSDGRTYTNEFSFDVPFGTGVTTDGSWYISEEALAPGQGPGVVVPEPVSVTLVGVGLCAIGVGARVRRRMAPSRV</sequence>
<dbReference type="EMBL" id="CP007128">
    <property type="protein sequence ID" value="AHG89931.1"/>
    <property type="molecule type" value="Genomic_DNA"/>
</dbReference>
<dbReference type="KEGG" id="gba:J421_2394"/>
<dbReference type="AlphaFoldDB" id="W0RGM2"/>
<evidence type="ECO:0000313" key="2">
    <source>
        <dbReference type="Proteomes" id="UP000019151"/>
    </source>
</evidence>
<keyword evidence="2" id="KW-1185">Reference proteome</keyword>
<proteinExistence type="predicted"/>
<name>W0RGM2_9BACT</name>